<dbReference type="AlphaFoldDB" id="A0A4U8VZS6"/>
<organism evidence="6 7">
    <name type="scientific">Nocardia cyriacigeorgica</name>
    <dbReference type="NCBI Taxonomy" id="135487"/>
    <lineage>
        <taxon>Bacteria</taxon>
        <taxon>Bacillati</taxon>
        <taxon>Actinomycetota</taxon>
        <taxon>Actinomycetes</taxon>
        <taxon>Mycobacteriales</taxon>
        <taxon>Nocardiaceae</taxon>
        <taxon>Nocardia</taxon>
    </lineage>
</organism>
<evidence type="ECO:0000313" key="7">
    <source>
        <dbReference type="Proteomes" id="UP000290439"/>
    </source>
</evidence>
<dbReference type="InterPro" id="IPR002657">
    <property type="entry name" value="BilAc:Na_symport/Acr3"/>
</dbReference>
<name>A0A4U8VZS6_9NOCA</name>
<keyword evidence="3 5" id="KW-1133">Transmembrane helix</keyword>
<evidence type="ECO:0000313" key="6">
    <source>
        <dbReference type="EMBL" id="VFA99022.1"/>
    </source>
</evidence>
<feature type="transmembrane region" description="Helical" evidence="5">
    <location>
        <begin position="230"/>
        <end position="252"/>
    </location>
</feature>
<evidence type="ECO:0000256" key="4">
    <source>
        <dbReference type="ARBA" id="ARBA00023136"/>
    </source>
</evidence>
<gene>
    <name evidence="6" type="ORF">NCTC10797_02801</name>
</gene>
<feature type="transmembrane region" description="Helical" evidence="5">
    <location>
        <begin position="200"/>
        <end position="218"/>
    </location>
</feature>
<sequence length="302" mass="31072">MGSTVFAVALPIALGIVMFGLGLTLTVADFARVVKYPKAAVVALTCQLVVMPVICFGLVRAFGLDGALAVGMMLLAASPGGSSANLFSHLAGGNVALNVTLTAINSVLAVFTLPVVVGLSYSVFLDDGAGLGLQPAKFLQVFAIVLVPVALGMWVRHRWTAWALRRQRTVKIGSGVVLVLVVCAALFSEFDAFTDHVGELGAIALLLCTIGLGIGYGVPRLFGVRHEDAIASSMEIGVHNAALAIAVAATVLNNDTMAVPAAVYGFLMNIPAGIATVAFARSRGQQAPDEPGAESLAADRTA</sequence>
<accession>A0A4U8VZS6</accession>
<dbReference type="Gene3D" id="1.20.1530.20">
    <property type="match status" value="1"/>
</dbReference>
<keyword evidence="4 5" id="KW-0472">Membrane</keyword>
<reference evidence="6 7" key="1">
    <citation type="submission" date="2019-02" db="EMBL/GenBank/DDBJ databases">
        <authorList>
            <consortium name="Pathogen Informatics"/>
        </authorList>
    </citation>
    <scope>NUCLEOTIDE SEQUENCE [LARGE SCALE GENOMIC DNA]</scope>
    <source>
        <strain evidence="6 7">3012STDY6756504</strain>
    </source>
</reference>
<feature type="transmembrane region" description="Helical" evidence="5">
    <location>
        <begin position="258"/>
        <end position="280"/>
    </location>
</feature>
<dbReference type="InterPro" id="IPR038770">
    <property type="entry name" value="Na+/solute_symporter_sf"/>
</dbReference>
<dbReference type="PANTHER" id="PTHR10361:SF24">
    <property type="entry name" value="P3 PROTEIN"/>
    <property type="match status" value="1"/>
</dbReference>
<comment type="subcellular location">
    <subcellularLocation>
        <location evidence="1">Membrane</location>
        <topology evidence="1">Multi-pass membrane protein</topology>
    </subcellularLocation>
</comment>
<evidence type="ECO:0000256" key="2">
    <source>
        <dbReference type="ARBA" id="ARBA00022692"/>
    </source>
</evidence>
<proteinExistence type="predicted"/>
<feature type="transmembrane region" description="Helical" evidence="5">
    <location>
        <begin position="138"/>
        <end position="157"/>
    </location>
</feature>
<dbReference type="InterPro" id="IPR004710">
    <property type="entry name" value="Bilac:Na_transpt"/>
</dbReference>
<keyword evidence="2 5" id="KW-0812">Transmembrane</keyword>
<protein>
    <submittedName>
        <fullName evidence="6">Bile acid transporter</fullName>
    </submittedName>
</protein>
<dbReference type="Pfam" id="PF01758">
    <property type="entry name" value="SBF"/>
    <property type="match status" value="1"/>
</dbReference>
<feature type="transmembrane region" description="Helical" evidence="5">
    <location>
        <begin position="40"/>
        <end position="62"/>
    </location>
</feature>
<dbReference type="PANTHER" id="PTHR10361">
    <property type="entry name" value="SODIUM-BILE ACID COTRANSPORTER"/>
    <property type="match status" value="1"/>
</dbReference>
<evidence type="ECO:0000256" key="3">
    <source>
        <dbReference type="ARBA" id="ARBA00022989"/>
    </source>
</evidence>
<evidence type="ECO:0000256" key="5">
    <source>
        <dbReference type="SAM" id="Phobius"/>
    </source>
</evidence>
<dbReference type="EMBL" id="LR215973">
    <property type="protein sequence ID" value="VFA99022.1"/>
    <property type="molecule type" value="Genomic_DNA"/>
</dbReference>
<evidence type="ECO:0000256" key="1">
    <source>
        <dbReference type="ARBA" id="ARBA00004141"/>
    </source>
</evidence>
<dbReference type="GO" id="GO:0016020">
    <property type="term" value="C:membrane"/>
    <property type="evidence" value="ECO:0007669"/>
    <property type="project" value="UniProtKB-SubCell"/>
</dbReference>
<feature type="transmembrane region" description="Helical" evidence="5">
    <location>
        <begin position="6"/>
        <end position="28"/>
    </location>
</feature>
<feature type="transmembrane region" description="Helical" evidence="5">
    <location>
        <begin position="68"/>
        <end position="88"/>
    </location>
</feature>
<dbReference type="RefSeq" id="WP_130917408.1">
    <property type="nucleotide sequence ID" value="NZ_LR215973.1"/>
</dbReference>
<dbReference type="Proteomes" id="UP000290439">
    <property type="component" value="Chromosome"/>
</dbReference>
<feature type="transmembrane region" description="Helical" evidence="5">
    <location>
        <begin position="169"/>
        <end position="188"/>
    </location>
</feature>
<feature type="transmembrane region" description="Helical" evidence="5">
    <location>
        <begin position="95"/>
        <end position="118"/>
    </location>
</feature>